<comment type="caution">
    <text evidence="1">The sequence shown here is derived from an EMBL/GenBank/DDBJ whole genome shotgun (WGS) entry which is preliminary data.</text>
</comment>
<evidence type="ECO:0000313" key="2">
    <source>
        <dbReference type="Proteomes" id="UP000635477"/>
    </source>
</evidence>
<evidence type="ECO:0000313" key="1">
    <source>
        <dbReference type="EMBL" id="KAF4978430.1"/>
    </source>
</evidence>
<reference evidence="1" key="1">
    <citation type="journal article" date="2020" name="BMC Genomics">
        <title>Correction to: Identification and distribution of gene clusters required for synthesis of sphingolipid metabolism inhibitors in diverse species of the filamentous fungus Fusarium.</title>
        <authorList>
            <person name="Kim H.S."/>
            <person name="Lohmar J.M."/>
            <person name="Busman M."/>
            <person name="Brown D.W."/>
            <person name="Naumann T.A."/>
            <person name="Divon H.H."/>
            <person name="Lysoe E."/>
            <person name="Uhlig S."/>
            <person name="Proctor R.H."/>
        </authorList>
    </citation>
    <scope>NUCLEOTIDE SEQUENCE</scope>
    <source>
        <strain evidence="1">NRRL 22465</strain>
    </source>
</reference>
<protein>
    <submittedName>
        <fullName evidence="1">Uncharacterized protein</fullName>
    </submittedName>
</protein>
<gene>
    <name evidence="1" type="ORF">FZEAL_5194</name>
</gene>
<sequence>MVAASVAGPSLIVHKQFNVKNLTGAIRFRLTPAATTAAAELSSLMKREDGVFKAVRLLHDKLPLGNLRCDILSNQPAVWLCKRAGKHIKLSKAAAGALVASQDRSQEAINEIETVRIVNRRGILEGFADLVVRPYEGGREAGAVGAAKGVGMGTYIVGLEFDVAD</sequence>
<accession>A0A8H4UKN9</accession>
<dbReference type="EMBL" id="JABEYC010000370">
    <property type="protein sequence ID" value="KAF4978430.1"/>
    <property type="molecule type" value="Genomic_DNA"/>
</dbReference>
<dbReference type="Proteomes" id="UP000635477">
    <property type="component" value="Unassembled WGS sequence"/>
</dbReference>
<proteinExistence type="predicted"/>
<organism evidence="1 2">
    <name type="scientific">Fusarium zealandicum</name>
    <dbReference type="NCBI Taxonomy" id="1053134"/>
    <lineage>
        <taxon>Eukaryota</taxon>
        <taxon>Fungi</taxon>
        <taxon>Dikarya</taxon>
        <taxon>Ascomycota</taxon>
        <taxon>Pezizomycotina</taxon>
        <taxon>Sordariomycetes</taxon>
        <taxon>Hypocreomycetidae</taxon>
        <taxon>Hypocreales</taxon>
        <taxon>Nectriaceae</taxon>
        <taxon>Fusarium</taxon>
        <taxon>Fusarium staphyleae species complex</taxon>
    </lineage>
</organism>
<dbReference type="OrthoDB" id="5835829at2759"/>
<keyword evidence="2" id="KW-1185">Reference proteome</keyword>
<reference evidence="1" key="2">
    <citation type="submission" date="2020-05" db="EMBL/GenBank/DDBJ databases">
        <authorList>
            <person name="Kim H.-S."/>
            <person name="Proctor R.H."/>
            <person name="Brown D.W."/>
        </authorList>
    </citation>
    <scope>NUCLEOTIDE SEQUENCE</scope>
    <source>
        <strain evidence="1">NRRL 22465</strain>
    </source>
</reference>
<name>A0A8H4UKN9_9HYPO</name>
<dbReference type="AlphaFoldDB" id="A0A8H4UKN9"/>